<protein>
    <recommendedName>
        <fullName evidence="6">AP complex mu/sigma subunit domain-containing protein</fullName>
    </recommendedName>
</protein>
<evidence type="ECO:0000259" key="6">
    <source>
        <dbReference type="Pfam" id="PF01217"/>
    </source>
</evidence>
<dbReference type="GO" id="GO:0012505">
    <property type="term" value="C:endomembrane system"/>
    <property type="evidence" value="ECO:0007669"/>
    <property type="project" value="UniProtKB-SubCell"/>
</dbReference>
<dbReference type="Gene3D" id="3.30.450.60">
    <property type="match status" value="1"/>
</dbReference>
<accession>U3KPQ5</accession>
<dbReference type="InterPro" id="IPR011012">
    <property type="entry name" value="Longin-like_dom_sf"/>
</dbReference>
<reference evidence="7" key="2">
    <citation type="submission" date="2025-08" db="UniProtKB">
        <authorList>
            <consortium name="Ensembl"/>
        </authorList>
    </citation>
    <scope>IDENTIFICATION</scope>
    <source>
        <strain evidence="7">Thorbecke</strain>
    </source>
</reference>
<dbReference type="SMR" id="U3KPQ5"/>
<dbReference type="Pfam" id="PF01217">
    <property type="entry name" value="Clat_adaptor_s"/>
    <property type="match status" value="1"/>
</dbReference>
<dbReference type="PANTHER" id="PTHR11753">
    <property type="entry name" value="ADAPTOR COMPLEXES SMALL SUBUNIT FAMILY"/>
    <property type="match status" value="1"/>
</dbReference>
<comment type="similarity">
    <text evidence="2">Belongs to the adaptor complexes small subunit family.</text>
</comment>
<reference evidence="7" key="3">
    <citation type="submission" date="2025-09" db="UniProtKB">
        <authorList>
            <consortium name="Ensembl"/>
        </authorList>
    </citation>
    <scope>IDENTIFICATION</scope>
    <source>
        <strain evidence="7">Thorbecke</strain>
    </source>
</reference>
<sequence>MLPVEKLKINLKNKIRVRQLGPLPTATRRLLLARHRGFPSAAATAGRAQPHPRPEAAMQFTLLFSRQGKLPLQKGYASLYFCCAIEDQDNELITLEIIHRYVELLDKNFGSVCELDIIFNFEKAYFILDEFLLGGEVQETAKKMSLKQLSRPIYCRSHGMNILMSLCTK</sequence>
<organism evidence="7 8">
    <name type="scientific">Oryctolagus cuniculus</name>
    <name type="common">Rabbit</name>
    <dbReference type="NCBI Taxonomy" id="9986"/>
    <lineage>
        <taxon>Eukaryota</taxon>
        <taxon>Metazoa</taxon>
        <taxon>Chordata</taxon>
        <taxon>Craniata</taxon>
        <taxon>Vertebrata</taxon>
        <taxon>Euteleostomi</taxon>
        <taxon>Mammalia</taxon>
        <taxon>Eutheria</taxon>
        <taxon>Euarchontoglires</taxon>
        <taxon>Glires</taxon>
        <taxon>Lagomorpha</taxon>
        <taxon>Leporidae</taxon>
        <taxon>Oryctolagus</taxon>
    </lineage>
</organism>
<dbReference type="STRING" id="9986.ENSOCUP00000027215"/>
<dbReference type="PaxDb" id="9986-ENSOCUP00000027215"/>
<evidence type="ECO:0000256" key="2">
    <source>
        <dbReference type="ARBA" id="ARBA00006972"/>
    </source>
</evidence>
<keyword evidence="8" id="KW-1185">Reference proteome</keyword>
<dbReference type="HOGENOM" id="CLU_1578029_0_0_1"/>
<dbReference type="AlphaFoldDB" id="U3KPQ5"/>
<dbReference type="GO" id="GO:0015031">
    <property type="term" value="P:protein transport"/>
    <property type="evidence" value="ECO:0007669"/>
    <property type="project" value="UniProtKB-KW"/>
</dbReference>
<evidence type="ECO:0000313" key="8">
    <source>
        <dbReference type="Proteomes" id="UP000001811"/>
    </source>
</evidence>
<name>U3KPQ5_RABIT</name>
<evidence type="ECO:0000313" key="7">
    <source>
        <dbReference type="Ensembl" id="ENSOCUP00000027215.1"/>
    </source>
</evidence>
<reference evidence="7 8" key="1">
    <citation type="journal article" date="2011" name="Nature">
        <title>A high-resolution map of human evolutionary constraint using 29 mammals.</title>
        <authorList>
            <person name="Lindblad-Toh K."/>
            <person name="Garber M."/>
            <person name="Zuk O."/>
            <person name="Lin M.F."/>
            <person name="Parker B.J."/>
            <person name="Washietl S."/>
            <person name="Kheradpour P."/>
            <person name="Ernst J."/>
            <person name="Jordan G."/>
            <person name="Mauceli E."/>
            <person name="Ward L.D."/>
            <person name="Lowe C.B."/>
            <person name="Holloway A.K."/>
            <person name="Clamp M."/>
            <person name="Gnerre S."/>
            <person name="Alfoldi J."/>
            <person name="Beal K."/>
            <person name="Chang J."/>
            <person name="Clawson H."/>
            <person name="Cuff J."/>
            <person name="Di Palma F."/>
            <person name="Fitzgerald S."/>
            <person name="Flicek P."/>
            <person name="Guttman M."/>
            <person name="Hubisz M.J."/>
            <person name="Jaffe D.B."/>
            <person name="Jungreis I."/>
            <person name="Kent W.J."/>
            <person name="Kostka D."/>
            <person name="Lara M."/>
            <person name="Martins A.L."/>
            <person name="Massingham T."/>
            <person name="Moltke I."/>
            <person name="Raney B.J."/>
            <person name="Rasmussen M.D."/>
            <person name="Robinson J."/>
            <person name="Stark A."/>
            <person name="Vilella A.J."/>
            <person name="Wen J."/>
            <person name="Xie X."/>
            <person name="Zody M.C."/>
            <person name="Baldwin J."/>
            <person name="Bloom T."/>
            <person name="Chin C.W."/>
            <person name="Heiman D."/>
            <person name="Nicol R."/>
            <person name="Nusbaum C."/>
            <person name="Young S."/>
            <person name="Wilkinson J."/>
            <person name="Worley K.C."/>
            <person name="Kovar C.L."/>
            <person name="Muzny D.M."/>
            <person name="Gibbs R.A."/>
            <person name="Cree A."/>
            <person name="Dihn H.H."/>
            <person name="Fowler G."/>
            <person name="Jhangiani S."/>
            <person name="Joshi V."/>
            <person name="Lee S."/>
            <person name="Lewis L.R."/>
            <person name="Nazareth L.V."/>
            <person name="Okwuonu G."/>
            <person name="Santibanez J."/>
            <person name="Warren W.C."/>
            <person name="Mardis E.R."/>
            <person name="Weinstock G.M."/>
            <person name="Wilson R.K."/>
            <person name="Delehaunty K."/>
            <person name="Dooling D."/>
            <person name="Fronik C."/>
            <person name="Fulton L."/>
            <person name="Fulton B."/>
            <person name="Graves T."/>
            <person name="Minx P."/>
            <person name="Sodergren E."/>
            <person name="Birney E."/>
            <person name="Margulies E.H."/>
            <person name="Herrero J."/>
            <person name="Green E.D."/>
            <person name="Haussler D."/>
            <person name="Siepel A."/>
            <person name="Goldman N."/>
            <person name="Pollard K.S."/>
            <person name="Pedersen J.S."/>
            <person name="Lander E.S."/>
            <person name="Kellis M."/>
        </authorList>
    </citation>
    <scope>NUCLEOTIDE SEQUENCE [LARGE SCALE GENOMIC DNA]</scope>
    <source>
        <strain evidence="8">Thorbecke</strain>
    </source>
</reference>
<evidence type="ECO:0000256" key="5">
    <source>
        <dbReference type="ARBA" id="ARBA00023136"/>
    </source>
</evidence>
<dbReference type="eggNOG" id="KOG0934">
    <property type="taxonomic scope" value="Eukaryota"/>
</dbReference>
<keyword evidence="4" id="KW-0653">Protein transport</keyword>
<dbReference type="Bgee" id="ENSOCUG00000029702">
    <property type="expression patterns" value="Expressed in ovary and 15 other cell types or tissues"/>
</dbReference>
<dbReference type="InterPro" id="IPR022775">
    <property type="entry name" value="AP_mu_sigma_su"/>
</dbReference>
<keyword evidence="5" id="KW-0472">Membrane</keyword>
<dbReference type="SUPFAM" id="SSF64356">
    <property type="entry name" value="SNARE-like"/>
    <property type="match status" value="1"/>
</dbReference>
<dbReference type="Ensembl" id="ENSOCUT00000034166.2">
    <property type="protein sequence ID" value="ENSOCUP00000027215.1"/>
    <property type="gene ID" value="ENSOCUG00000029702.2"/>
</dbReference>
<proteinExistence type="inferred from homology"/>
<evidence type="ECO:0000256" key="3">
    <source>
        <dbReference type="ARBA" id="ARBA00022448"/>
    </source>
</evidence>
<keyword evidence="3" id="KW-0813">Transport</keyword>
<evidence type="ECO:0000256" key="4">
    <source>
        <dbReference type="ARBA" id="ARBA00022927"/>
    </source>
</evidence>
<dbReference type="GeneTree" id="ENSGT00970000193372"/>
<feature type="domain" description="AP complex mu/sigma subunit" evidence="6">
    <location>
        <begin position="74"/>
        <end position="150"/>
    </location>
</feature>
<dbReference type="InParanoid" id="U3KPQ5"/>
<dbReference type="InterPro" id="IPR016635">
    <property type="entry name" value="AP_complex_ssu"/>
</dbReference>
<evidence type="ECO:0000256" key="1">
    <source>
        <dbReference type="ARBA" id="ARBA00004184"/>
    </source>
</evidence>
<comment type="subcellular location">
    <subcellularLocation>
        <location evidence="1">Endomembrane system</location>
        <topology evidence="1">Peripheral membrane protein</topology>
    </subcellularLocation>
</comment>
<dbReference type="Proteomes" id="UP000001811">
    <property type="component" value="Unplaced"/>
</dbReference>